<evidence type="ECO:0000313" key="2">
    <source>
        <dbReference type="Proteomes" id="UP000005365"/>
    </source>
</evidence>
<accession>C6M297</accession>
<proteinExistence type="predicted"/>
<dbReference type="AlphaFoldDB" id="C6M297"/>
<reference evidence="1" key="1">
    <citation type="submission" date="2009-07" db="EMBL/GenBank/DDBJ databases">
        <authorList>
            <person name="Weinstock G."/>
            <person name="Sodergren E."/>
            <person name="Clifton S."/>
            <person name="Fulton L."/>
            <person name="Fulton B."/>
            <person name="Courtney L."/>
            <person name="Fronick C."/>
            <person name="Harrison M."/>
            <person name="Strong C."/>
            <person name="Farmer C."/>
            <person name="Delahaunty K."/>
            <person name="Markovic C."/>
            <person name="Hall O."/>
            <person name="Minx P."/>
            <person name="Tomlinson C."/>
            <person name="Mitreva M."/>
            <person name="Nelson J."/>
            <person name="Hou S."/>
            <person name="Wollam A."/>
            <person name="Pepin K.H."/>
            <person name="Johnson M."/>
            <person name="Bhonagiri V."/>
            <person name="Nash W.E."/>
            <person name="Warren W."/>
            <person name="Chinwalla A."/>
            <person name="Mardis E.R."/>
            <person name="Wilson R.K."/>
        </authorList>
    </citation>
    <scope>NUCLEOTIDE SEQUENCE [LARGE SCALE GENOMIC DNA]</scope>
    <source>
        <strain evidence="1">ATCC 29256</strain>
    </source>
</reference>
<name>C6M297_NEISI</name>
<protein>
    <submittedName>
        <fullName evidence="1">Uncharacterized protein</fullName>
    </submittedName>
</protein>
<keyword evidence="2" id="KW-1185">Reference proteome</keyword>
<organism evidence="1 2">
    <name type="scientific">Neisseria sicca ATCC 29256</name>
    <dbReference type="NCBI Taxonomy" id="547045"/>
    <lineage>
        <taxon>Bacteria</taxon>
        <taxon>Pseudomonadati</taxon>
        <taxon>Pseudomonadota</taxon>
        <taxon>Betaproteobacteria</taxon>
        <taxon>Neisseriales</taxon>
        <taxon>Neisseriaceae</taxon>
        <taxon>Neisseria</taxon>
    </lineage>
</organism>
<dbReference type="EMBL" id="ACKO02000003">
    <property type="protein sequence ID" value="EET45418.1"/>
    <property type="molecule type" value="Genomic_DNA"/>
</dbReference>
<evidence type="ECO:0000313" key="1">
    <source>
        <dbReference type="EMBL" id="EET45418.1"/>
    </source>
</evidence>
<comment type="caution">
    <text evidence="1">The sequence shown here is derived from an EMBL/GenBank/DDBJ whole genome shotgun (WGS) entry which is preliminary data.</text>
</comment>
<dbReference type="Proteomes" id="UP000005365">
    <property type="component" value="Unassembled WGS sequence"/>
</dbReference>
<sequence length="93" mass="9940">MRAVGAVFGAAAGFDGQQGGKLDFARVEILAVDFGSLVNEVKERQPEQGFDIAFFPITRGRMRLALGLTAQGDGRDGHSVFFRVYSGAMTLTA</sequence>
<gene>
    <name evidence="1" type="ORF">NEISICOT_00636</name>
</gene>